<dbReference type="InterPro" id="IPR011603">
    <property type="entry name" value="2oxoglutarate_DH_E1"/>
</dbReference>
<dbReference type="PANTHER" id="PTHR23152">
    <property type="entry name" value="2-OXOGLUTARATE DEHYDROGENASE"/>
    <property type="match status" value="1"/>
</dbReference>
<evidence type="ECO:0000313" key="8">
    <source>
        <dbReference type="WBParaSite" id="nRc.2.0.1.t34582-RA"/>
    </source>
</evidence>
<dbReference type="Proteomes" id="UP000887565">
    <property type="component" value="Unplaced"/>
</dbReference>
<keyword evidence="5" id="KW-0786">Thiamine pyrophosphate</keyword>
<dbReference type="GO" id="GO:0004591">
    <property type="term" value="F:oxoglutarate dehydrogenase (succinyl-transferring) activity"/>
    <property type="evidence" value="ECO:0007669"/>
    <property type="project" value="TreeGrafter"/>
</dbReference>
<dbReference type="WBParaSite" id="nRc.2.0.1.t34582-RA">
    <property type="protein sequence ID" value="nRc.2.0.1.t34582-RA"/>
    <property type="gene ID" value="nRc.2.0.1.g34582"/>
</dbReference>
<dbReference type="Gene3D" id="3.40.50.970">
    <property type="match status" value="2"/>
</dbReference>
<evidence type="ECO:0000256" key="2">
    <source>
        <dbReference type="ARBA" id="ARBA00006936"/>
    </source>
</evidence>
<comment type="cofactor">
    <cofactor evidence="1">
        <name>thiamine diphosphate</name>
        <dbReference type="ChEBI" id="CHEBI:58937"/>
    </cofactor>
</comment>
<feature type="domain" description="Dehydrogenase E1 component" evidence="6">
    <location>
        <begin position="14"/>
        <end position="89"/>
    </location>
</feature>
<dbReference type="GO" id="GO:0006099">
    <property type="term" value="P:tricarboxylic acid cycle"/>
    <property type="evidence" value="ECO:0007669"/>
    <property type="project" value="TreeGrafter"/>
</dbReference>
<keyword evidence="3" id="KW-0809">Transit peptide</keyword>
<name>A0A915K761_ROMCU</name>
<dbReference type="PANTHER" id="PTHR23152:SF4">
    <property type="entry name" value="2-OXOADIPATE DEHYDROGENASE COMPLEX COMPONENT E1"/>
    <property type="match status" value="1"/>
</dbReference>
<evidence type="ECO:0000256" key="4">
    <source>
        <dbReference type="ARBA" id="ARBA00023002"/>
    </source>
</evidence>
<keyword evidence="7" id="KW-1185">Reference proteome</keyword>
<feature type="domain" description="Dehydrogenase E1 component" evidence="6">
    <location>
        <begin position="185"/>
        <end position="249"/>
    </location>
</feature>
<dbReference type="GO" id="GO:0030976">
    <property type="term" value="F:thiamine pyrophosphate binding"/>
    <property type="evidence" value="ECO:0007669"/>
    <property type="project" value="InterPro"/>
</dbReference>
<evidence type="ECO:0000313" key="7">
    <source>
        <dbReference type="Proteomes" id="UP000887565"/>
    </source>
</evidence>
<keyword evidence="4" id="KW-0560">Oxidoreductase</keyword>
<comment type="similarity">
    <text evidence="2">Belongs to the alpha-ketoglutarate dehydrogenase family.</text>
</comment>
<evidence type="ECO:0000256" key="1">
    <source>
        <dbReference type="ARBA" id="ARBA00001964"/>
    </source>
</evidence>
<feature type="domain" description="Dehydrogenase E1 component" evidence="6">
    <location>
        <begin position="107"/>
        <end position="167"/>
    </location>
</feature>
<dbReference type="SUPFAM" id="SSF52518">
    <property type="entry name" value="Thiamin diphosphate-binding fold (THDP-binding)"/>
    <property type="match status" value="1"/>
</dbReference>
<dbReference type="InterPro" id="IPR001017">
    <property type="entry name" value="DH_E1"/>
</dbReference>
<sequence>MINRFSNKTIDISVVANPSHLEAVDPVVQGKTRAQQFYNDDPEGNRSMSILLHGDAAFAGQGVVYETFHLSALPAYTTHGSIHLVVNNQTPGTLRAGQLAPRIKTLQIGFTTDPRFSRSSHYSTDVARVVNCPIFHVNADHPEAIVNVCNIAAEYRQRFKKDVVIDLEAQFLDRLVFFQCLSDILVCYRRHGHNELDEPMFTQPLMYSRIKQTKNIFTTYSDKLLKEGIVTKKFVESKRSFNKCIVHRLTIADADA</sequence>
<dbReference type="GO" id="GO:0005739">
    <property type="term" value="C:mitochondrion"/>
    <property type="evidence" value="ECO:0007669"/>
    <property type="project" value="TreeGrafter"/>
</dbReference>
<dbReference type="AlphaFoldDB" id="A0A915K761"/>
<evidence type="ECO:0000259" key="6">
    <source>
        <dbReference type="Pfam" id="PF00676"/>
    </source>
</evidence>
<organism evidence="7 8">
    <name type="scientific">Romanomermis culicivorax</name>
    <name type="common">Nematode worm</name>
    <dbReference type="NCBI Taxonomy" id="13658"/>
    <lineage>
        <taxon>Eukaryota</taxon>
        <taxon>Metazoa</taxon>
        <taxon>Ecdysozoa</taxon>
        <taxon>Nematoda</taxon>
        <taxon>Enoplea</taxon>
        <taxon>Dorylaimia</taxon>
        <taxon>Mermithida</taxon>
        <taxon>Mermithoidea</taxon>
        <taxon>Mermithidae</taxon>
        <taxon>Romanomermis</taxon>
    </lineage>
</organism>
<dbReference type="InterPro" id="IPR029061">
    <property type="entry name" value="THDP-binding"/>
</dbReference>
<proteinExistence type="inferred from homology"/>
<protein>
    <submittedName>
        <fullName evidence="8">Dehydrogenase E1 component domain-containing protein</fullName>
    </submittedName>
</protein>
<evidence type="ECO:0000256" key="3">
    <source>
        <dbReference type="ARBA" id="ARBA00022946"/>
    </source>
</evidence>
<dbReference type="Pfam" id="PF00676">
    <property type="entry name" value="E1_dh"/>
    <property type="match status" value="3"/>
</dbReference>
<accession>A0A915K761</accession>
<dbReference type="OMA" id="CNIAAEY"/>
<dbReference type="GO" id="GO:0045252">
    <property type="term" value="C:oxoglutarate dehydrogenase complex"/>
    <property type="evidence" value="ECO:0007669"/>
    <property type="project" value="TreeGrafter"/>
</dbReference>
<reference evidence="8" key="1">
    <citation type="submission" date="2022-11" db="UniProtKB">
        <authorList>
            <consortium name="WormBaseParasite"/>
        </authorList>
    </citation>
    <scope>IDENTIFICATION</scope>
</reference>
<evidence type="ECO:0000256" key="5">
    <source>
        <dbReference type="ARBA" id="ARBA00023052"/>
    </source>
</evidence>